<dbReference type="Pfam" id="PF00563">
    <property type="entry name" value="EAL"/>
    <property type="match status" value="1"/>
</dbReference>
<dbReference type="AlphaFoldDB" id="A0A1T1AXN4"/>
<proteinExistence type="predicted"/>
<reference evidence="3 4" key="1">
    <citation type="submission" date="2017-01" db="EMBL/GenBank/DDBJ databases">
        <title>Genome sequencing of Rhodoferax fermentans JCM 7819.</title>
        <authorList>
            <person name="Kim Y.J."/>
            <person name="Farh M.E.-A."/>
            <person name="Yang D.-C."/>
        </authorList>
    </citation>
    <scope>NUCLEOTIDE SEQUENCE [LARGE SCALE GENOMIC DNA]</scope>
    <source>
        <strain evidence="3 4">JCM 7819</strain>
    </source>
</reference>
<dbReference type="SUPFAM" id="SSF54631">
    <property type="entry name" value="CBS-domain pair"/>
    <property type="match status" value="1"/>
</dbReference>
<dbReference type="GO" id="GO:0071111">
    <property type="term" value="F:cyclic-guanylate-specific phosphodiesterase activity"/>
    <property type="evidence" value="ECO:0007669"/>
    <property type="project" value="InterPro"/>
</dbReference>
<dbReference type="InterPro" id="IPR050706">
    <property type="entry name" value="Cyclic-di-GMP_PDE-like"/>
</dbReference>
<evidence type="ECO:0000259" key="2">
    <source>
        <dbReference type="PROSITE" id="PS50887"/>
    </source>
</evidence>
<dbReference type="CDD" id="cd01949">
    <property type="entry name" value="GGDEF"/>
    <property type="match status" value="1"/>
</dbReference>
<dbReference type="Proteomes" id="UP000190750">
    <property type="component" value="Unassembled WGS sequence"/>
</dbReference>
<dbReference type="InterPro" id="IPR029787">
    <property type="entry name" value="Nucleotide_cyclase"/>
</dbReference>
<dbReference type="InterPro" id="IPR035919">
    <property type="entry name" value="EAL_sf"/>
</dbReference>
<dbReference type="CDD" id="cd04598">
    <property type="entry name" value="CBS_pair_GGDEF_EAL"/>
    <property type="match status" value="1"/>
</dbReference>
<gene>
    <name evidence="3" type="ORF">RF819_01845</name>
</gene>
<dbReference type="NCBIfam" id="TIGR00254">
    <property type="entry name" value="GGDEF"/>
    <property type="match status" value="1"/>
</dbReference>
<evidence type="ECO:0000259" key="1">
    <source>
        <dbReference type="PROSITE" id="PS50883"/>
    </source>
</evidence>
<dbReference type="SUPFAM" id="SSF141868">
    <property type="entry name" value="EAL domain-like"/>
    <property type="match status" value="1"/>
</dbReference>
<dbReference type="PANTHER" id="PTHR33121">
    <property type="entry name" value="CYCLIC DI-GMP PHOSPHODIESTERASE PDEF"/>
    <property type="match status" value="1"/>
</dbReference>
<organism evidence="3 4">
    <name type="scientific">Rhodoferax fermentans</name>
    <dbReference type="NCBI Taxonomy" id="28066"/>
    <lineage>
        <taxon>Bacteria</taxon>
        <taxon>Pseudomonadati</taxon>
        <taxon>Pseudomonadota</taxon>
        <taxon>Betaproteobacteria</taxon>
        <taxon>Burkholderiales</taxon>
        <taxon>Comamonadaceae</taxon>
        <taxon>Rhodoferax</taxon>
    </lineage>
</organism>
<dbReference type="InterPro" id="IPR000160">
    <property type="entry name" value="GGDEF_dom"/>
</dbReference>
<keyword evidence="4" id="KW-1185">Reference proteome</keyword>
<feature type="domain" description="GGDEF" evidence="2">
    <location>
        <begin position="444"/>
        <end position="595"/>
    </location>
</feature>
<accession>A0A1T1AXN4</accession>
<sequence>MTPVLSSNAVRRGRGTLATLLRRKMLYPVFQPIASLEDGGIYAHEALIRGPEGSPLHTPDKLLQAAEFESLNFEFENQCVLTAMARWGSLREAGRLFLNISADALIQALAQCEFEGLMTMANTLGISPRMLVLEITEYERVADMDQLAVAVRQIRAAGVSLALDDFGDGRSSLRLWSQIKPEFVKIDKYFTKDISQYADKLKTIQALQQIAAIFGTSLVAEGIETEEDLHVLRDLGIPYGQGYLLGRPAHVPRFQIEPKARVTLRDRSIAVFPEMRRTASAGSISRLAVIKAPTVSPSATNDELARLFFSHPKLHAIAVVDEVRPVAIINRTTFMNEYSKLYYREIWGQKSCMSHANLEPRVVERNHSVDDLVGILTSDDQRYLVDGFIVTDNGRYEGMGTGEQLVRSVTETRIEAARHANPLTFLPGNIPISQHIERLLASGVPFVACYADLNNFKPFNDQYGYWRGDEMIRLLASLCQAHCDPRRDFVGHVGGDDFILLYQSDNWQMQCEAIIAEFAQQARALFDETAREAGGIQAEDRHGVPRFFPLTTLSIGAVIIHHDEFTNAEQVASVAARAKHDAKTSEKGLQIRVNKGMLLASL</sequence>
<dbReference type="PROSITE" id="PS50883">
    <property type="entry name" value="EAL"/>
    <property type="match status" value="1"/>
</dbReference>
<dbReference type="InterPro" id="IPR043128">
    <property type="entry name" value="Rev_trsase/Diguanyl_cyclase"/>
</dbReference>
<dbReference type="EMBL" id="MTJN01000002">
    <property type="protein sequence ID" value="OOV08841.1"/>
    <property type="molecule type" value="Genomic_DNA"/>
</dbReference>
<dbReference type="Gene3D" id="3.30.70.270">
    <property type="match status" value="1"/>
</dbReference>
<dbReference type="STRING" id="28066.RF819_01845"/>
<dbReference type="PANTHER" id="PTHR33121:SF76">
    <property type="entry name" value="SIGNALING PROTEIN"/>
    <property type="match status" value="1"/>
</dbReference>
<evidence type="ECO:0000313" key="4">
    <source>
        <dbReference type="Proteomes" id="UP000190750"/>
    </source>
</evidence>
<dbReference type="InterPro" id="IPR001633">
    <property type="entry name" value="EAL_dom"/>
</dbReference>
<dbReference type="InterPro" id="IPR046342">
    <property type="entry name" value="CBS_dom_sf"/>
</dbReference>
<dbReference type="PROSITE" id="PS50887">
    <property type="entry name" value="GGDEF"/>
    <property type="match status" value="1"/>
</dbReference>
<dbReference type="Pfam" id="PF00990">
    <property type="entry name" value="GGDEF"/>
    <property type="match status" value="1"/>
</dbReference>
<dbReference type="SUPFAM" id="SSF55073">
    <property type="entry name" value="Nucleotide cyclase"/>
    <property type="match status" value="1"/>
</dbReference>
<dbReference type="SMART" id="SM00052">
    <property type="entry name" value="EAL"/>
    <property type="match status" value="1"/>
</dbReference>
<dbReference type="CDD" id="cd01948">
    <property type="entry name" value="EAL"/>
    <property type="match status" value="1"/>
</dbReference>
<feature type="domain" description="EAL" evidence="1">
    <location>
        <begin position="10"/>
        <end position="262"/>
    </location>
</feature>
<name>A0A1T1AXN4_RHOFE</name>
<dbReference type="Gene3D" id="3.20.20.450">
    <property type="entry name" value="EAL domain"/>
    <property type="match status" value="1"/>
</dbReference>
<protein>
    <submittedName>
        <fullName evidence="3">Diguanylate phosphodiesterase</fullName>
    </submittedName>
</protein>
<evidence type="ECO:0000313" key="3">
    <source>
        <dbReference type="EMBL" id="OOV08841.1"/>
    </source>
</evidence>
<comment type="caution">
    <text evidence="3">The sequence shown here is derived from an EMBL/GenBank/DDBJ whole genome shotgun (WGS) entry which is preliminary data.</text>
</comment>
<dbReference type="SMART" id="SM00267">
    <property type="entry name" value="GGDEF"/>
    <property type="match status" value="1"/>
</dbReference>